<dbReference type="EMBL" id="JABSTQ010010900">
    <property type="protein sequence ID" value="KAG0416993.1"/>
    <property type="molecule type" value="Genomic_DNA"/>
</dbReference>
<reference evidence="1 2" key="1">
    <citation type="journal article" date="2020" name="Cell">
        <title>Large-Scale Comparative Analyses of Tick Genomes Elucidate Their Genetic Diversity and Vector Capacities.</title>
        <authorList>
            <consortium name="Tick Genome and Microbiome Consortium (TIGMIC)"/>
            <person name="Jia N."/>
            <person name="Wang J."/>
            <person name="Shi W."/>
            <person name="Du L."/>
            <person name="Sun Y."/>
            <person name="Zhan W."/>
            <person name="Jiang J.F."/>
            <person name="Wang Q."/>
            <person name="Zhang B."/>
            <person name="Ji P."/>
            <person name="Bell-Sakyi L."/>
            <person name="Cui X.M."/>
            <person name="Yuan T.T."/>
            <person name="Jiang B.G."/>
            <person name="Yang W.F."/>
            <person name="Lam T.T."/>
            <person name="Chang Q.C."/>
            <person name="Ding S.J."/>
            <person name="Wang X.J."/>
            <person name="Zhu J.G."/>
            <person name="Ruan X.D."/>
            <person name="Zhao L."/>
            <person name="Wei J.T."/>
            <person name="Ye R.Z."/>
            <person name="Que T.C."/>
            <person name="Du C.H."/>
            <person name="Zhou Y.H."/>
            <person name="Cheng J.X."/>
            <person name="Dai P.F."/>
            <person name="Guo W.B."/>
            <person name="Han X.H."/>
            <person name="Huang E.J."/>
            <person name="Li L.F."/>
            <person name="Wei W."/>
            <person name="Gao Y.C."/>
            <person name="Liu J.Z."/>
            <person name="Shao H.Z."/>
            <person name="Wang X."/>
            <person name="Wang C.C."/>
            <person name="Yang T.C."/>
            <person name="Huo Q.B."/>
            <person name="Li W."/>
            <person name="Chen H.Y."/>
            <person name="Chen S.E."/>
            <person name="Zhou L.G."/>
            <person name="Ni X.B."/>
            <person name="Tian J.H."/>
            <person name="Sheng Y."/>
            <person name="Liu T."/>
            <person name="Pan Y.S."/>
            <person name="Xia L.Y."/>
            <person name="Li J."/>
            <person name="Zhao F."/>
            <person name="Cao W.C."/>
        </authorList>
    </citation>
    <scope>NUCLEOTIDE SEQUENCE [LARGE SCALE GENOMIC DNA]</scope>
    <source>
        <strain evidence="1">Iper-2018</strain>
    </source>
</reference>
<gene>
    <name evidence="1" type="ORF">HPB47_005977</name>
</gene>
<sequence length="315" mass="34220">MNPAQSTSSHESVAAGCMVADLANLELGGKRAPFPSNHQRISGRLPDHLEPPQFQQERLEARLDAGASEMRSFCMSGLSDALDWRPILFQDPAIAQIVCALCGLVSLRASRLSCGHTLCRECHEECARQGNTCPLDEESFGDDDFARINLPIGYLGKRRVACWNKPNGCIFVGPVHNLPKHYTECAFHVVSCPGCSLSVLRSEIVGHCKHGCRGLTGGPLAVTDCVNEGYQCIDQTSNELKEALGKLSEDLSGLYTSLNKCREDVRQVERRSKEQLEAQAETLLEHLFRLHVEGPALAEGGLSEGPGDAGKLKGP</sequence>
<dbReference type="Proteomes" id="UP000805193">
    <property type="component" value="Unassembled WGS sequence"/>
</dbReference>
<protein>
    <submittedName>
        <fullName evidence="1">Uncharacterized protein</fullName>
    </submittedName>
</protein>
<evidence type="ECO:0000313" key="1">
    <source>
        <dbReference type="EMBL" id="KAG0416993.1"/>
    </source>
</evidence>
<evidence type="ECO:0000313" key="2">
    <source>
        <dbReference type="Proteomes" id="UP000805193"/>
    </source>
</evidence>
<organism evidence="1 2">
    <name type="scientific">Ixodes persulcatus</name>
    <name type="common">Taiga tick</name>
    <dbReference type="NCBI Taxonomy" id="34615"/>
    <lineage>
        <taxon>Eukaryota</taxon>
        <taxon>Metazoa</taxon>
        <taxon>Ecdysozoa</taxon>
        <taxon>Arthropoda</taxon>
        <taxon>Chelicerata</taxon>
        <taxon>Arachnida</taxon>
        <taxon>Acari</taxon>
        <taxon>Parasitiformes</taxon>
        <taxon>Ixodida</taxon>
        <taxon>Ixodoidea</taxon>
        <taxon>Ixodidae</taxon>
        <taxon>Ixodinae</taxon>
        <taxon>Ixodes</taxon>
    </lineage>
</organism>
<accession>A0AC60PBJ8</accession>
<proteinExistence type="predicted"/>
<comment type="caution">
    <text evidence="1">The sequence shown here is derived from an EMBL/GenBank/DDBJ whole genome shotgun (WGS) entry which is preliminary data.</text>
</comment>
<name>A0AC60PBJ8_IXOPE</name>
<keyword evidence="2" id="KW-1185">Reference proteome</keyword>